<dbReference type="Gene3D" id="1.20.120.450">
    <property type="entry name" value="dinb family like domain"/>
    <property type="match status" value="1"/>
</dbReference>
<dbReference type="NCBIfam" id="TIGR03083">
    <property type="entry name" value="maleylpyruvate isomerase family mycothiol-dependent enzyme"/>
    <property type="match status" value="1"/>
</dbReference>
<reference evidence="3 4" key="1">
    <citation type="submission" date="2020-08" db="EMBL/GenBank/DDBJ databases">
        <title>Sequencing the genomes of 1000 actinobacteria strains.</title>
        <authorList>
            <person name="Klenk H.-P."/>
        </authorList>
    </citation>
    <scope>NUCLEOTIDE SEQUENCE [LARGE SCALE GENOMIC DNA]</scope>
    <source>
        <strain evidence="3 4">DSM 41827</strain>
    </source>
</reference>
<feature type="domain" description="Mycothiol-dependent maleylpyruvate isomerase metal-binding" evidence="2">
    <location>
        <begin position="12"/>
        <end position="100"/>
    </location>
</feature>
<sequence>MERAPDIAALIAAERRESANVFEELAPAQWDAPSLCAGWRVREVVAHMSMGFRYPTARVLLELARSRGSLNRMTDRLARRDAAARQDRDLADFLRTHAHPPLETPGRRPRRSPRP</sequence>
<keyword evidence="4" id="KW-1185">Reference proteome</keyword>
<evidence type="ECO:0000256" key="1">
    <source>
        <dbReference type="SAM" id="MobiDB-lite"/>
    </source>
</evidence>
<dbReference type="EMBL" id="JACJIJ010000002">
    <property type="protein sequence ID" value="MBA9057973.1"/>
    <property type="molecule type" value="Genomic_DNA"/>
</dbReference>
<dbReference type="GeneID" id="95083134"/>
<dbReference type="GO" id="GO:0046872">
    <property type="term" value="F:metal ion binding"/>
    <property type="evidence" value="ECO:0007669"/>
    <property type="project" value="InterPro"/>
</dbReference>
<evidence type="ECO:0000259" key="2">
    <source>
        <dbReference type="Pfam" id="PF11716"/>
    </source>
</evidence>
<dbReference type="Proteomes" id="UP000577386">
    <property type="component" value="Unassembled WGS sequence"/>
</dbReference>
<dbReference type="SUPFAM" id="SSF109854">
    <property type="entry name" value="DinB/YfiT-like putative metalloenzymes"/>
    <property type="match status" value="1"/>
</dbReference>
<dbReference type="InterPro" id="IPR034660">
    <property type="entry name" value="DinB/YfiT-like"/>
</dbReference>
<evidence type="ECO:0000313" key="3">
    <source>
        <dbReference type="EMBL" id="MBA9057973.1"/>
    </source>
</evidence>
<dbReference type="Pfam" id="PF11716">
    <property type="entry name" value="MDMPI_N"/>
    <property type="match status" value="1"/>
</dbReference>
<dbReference type="InterPro" id="IPR024344">
    <property type="entry name" value="MDMPI_metal-binding"/>
</dbReference>
<accession>A0A7W3RR64</accession>
<protein>
    <submittedName>
        <fullName evidence="3">Uncharacterized protein (TIGR03083 family)</fullName>
    </submittedName>
</protein>
<proteinExistence type="predicted"/>
<evidence type="ECO:0000313" key="4">
    <source>
        <dbReference type="Proteomes" id="UP000577386"/>
    </source>
</evidence>
<dbReference type="AlphaFoldDB" id="A0A7W3RR64"/>
<dbReference type="InterPro" id="IPR017517">
    <property type="entry name" value="Maleyloyr_isom"/>
</dbReference>
<dbReference type="RefSeq" id="WP_375141320.1">
    <property type="nucleotide sequence ID" value="NZ_BAAAHW010000025.1"/>
</dbReference>
<comment type="caution">
    <text evidence="3">The sequence shown here is derived from an EMBL/GenBank/DDBJ whole genome shotgun (WGS) entry which is preliminary data.</text>
</comment>
<name>A0A7W3RR64_STRMR</name>
<feature type="region of interest" description="Disordered" evidence="1">
    <location>
        <begin position="88"/>
        <end position="115"/>
    </location>
</feature>
<gene>
    <name evidence="3" type="ORF">HDA42_007151</name>
</gene>
<organism evidence="3 4">
    <name type="scientific">Streptomyces murinus</name>
    <dbReference type="NCBI Taxonomy" id="33900"/>
    <lineage>
        <taxon>Bacteria</taxon>
        <taxon>Bacillati</taxon>
        <taxon>Actinomycetota</taxon>
        <taxon>Actinomycetes</taxon>
        <taxon>Kitasatosporales</taxon>
        <taxon>Streptomycetaceae</taxon>
        <taxon>Streptomyces</taxon>
    </lineage>
</organism>